<keyword evidence="3" id="KW-0472">Membrane</keyword>
<keyword evidence="3" id="KW-1133">Transmembrane helix</keyword>
<keyword evidence="3" id="KW-0812">Transmembrane</keyword>
<reference evidence="4 5" key="1">
    <citation type="submission" date="2012-03" db="EMBL/GenBank/DDBJ databases">
        <title>The Genome Sequence of Bartonella tamiae Th239.</title>
        <authorList>
            <consortium name="The Broad Institute Genome Sequencing Platform"/>
            <consortium name="The Broad Institute Genome Sequencing Center for Infectious Disease"/>
            <person name="Feldgarden M."/>
            <person name="Kirby J."/>
            <person name="Kosoy M."/>
            <person name="Birtles R."/>
            <person name="Probert W.S."/>
            <person name="Chiaraviglio L."/>
            <person name="Young S.K."/>
            <person name="Zeng Q."/>
            <person name="Gargeya S."/>
            <person name="Fitzgerald M."/>
            <person name="Haas B."/>
            <person name="Abouelleil A."/>
            <person name="Alvarado L."/>
            <person name="Arachchi H.M."/>
            <person name="Berlin A."/>
            <person name="Chapman S.B."/>
            <person name="Gearin G."/>
            <person name="Goldberg J."/>
            <person name="Griggs A."/>
            <person name="Gujja S."/>
            <person name="Hansen M."/>
            <person name="Heiman D."/>
            <person name="Howarth C."/>
            <person name="Larimer J."/>
            <person name="Lui A."/>
            <person name="MacDonald P.J.P."/>
            <person name="McCowen C."/>
            <person name="Montmayeur A."/>
            <person name="Murphy C."/>
            <person name="Neiman D."/>
            <person name="Pearson M."/>
            <person name="Priest M."/>
            <person name="Roberts A."/>
            <person name="Saif S."/>
            <person name="Shea T."/>
            <person name="Sisk P."/>
            <person name="Stolte C."/>
            <person name="Sykes S."/>
            <person name="Wortman J."/>
            <person name="Nusbaum C."/>
            <person name="Birren B."/>
        </authorList>
    </citation>
    <scope>NUCLEOTIDE SEQUENCE [LARGE SCALE GENOMIC DNA]</scope>
    <source>
        <strain evidence="4 5">Th239</strain>
    </source>
</reference>
<sequence>MIFWIGAAVLAAIVTISVLWAVSVDSYGNESNVLLDSRMSNLSMYKNQLAEIDTDLARGMIDEEGAKEARLELSRAILAQEKQLTRGAFTKNRSKFLRINISLGVLFVPILMIGVYSLTGSPETKSYFFNDLMRINPQNLNLEQNLVRMEALFLRDPDNGKLADDLASSYLVAGRYQDSANTYLDALRLNGETAPRLVGYGMALSGFEGGTITQEAQKAFEKAVKLSPQDFYPRLFIAEALRQEGKADEAAKGLQNFLDQAPKDSPWRSRVEAMIIQLQQNAKDSSSMTQQNHQFDKAPSKFKSDEQVMIIGMVTSLEQRLKTDPDDLEGWKMLIHSWLVLKKSEKAQKAYNEGRNKLSSKKVDALKHYAKEQGLVVNQNGVIKTP</sequence>
<dbReference type="Gene3D" id="1.25.40.10">
    <property type="entry name" value="Tetratricopeptide repeat domain"/>
    <property type="match status" value="2"/>
</dbReference>
<feature type="transmembrane region" description="Helical" evidence="3">
    <location>
        <begin position="99"/>
        <end position="118"/>
    </location>
</feature>
<dbReference type="HOGENOM" id="CLU_036074_4_1_5"/>
<dbReference type="GO" id="GO:0005886">
    <property type="term" value="C:plasma membrane"/>
    <property type="evidence" value="ECO:0007669"/>
    <property type="project" value="TreeGrafter"/>
</dbReference>
<dbReference type="SUPFAM" id="SSF48452">
    <property type="entry name" value="TPR-like"/>
    <property type="match status" value="1"/>
</dbReference>
<dbReference type="EMBL" id="AIMB01000007">
    <property type="protein sequence ID" value="EJF90582.1"/>
    <property type="molecule type" value="Genomic_DNA"/>
</dbReference>
<dbReference type="OrthoDB" id="9815847at2"/>
<dbReference type="RefSeq" id="WP_008039007.1">
    <property type="nucleotide sequence ID" value="NZ_JH725147.1"/>
</dbReference>
<evidence type="ECO:0000313" key="4">
    <source>
        <dbReference type="EMBL" id="EJF90582.1"/>
    </source>
</evidence>
<comment type="caution">
    <text evidence="4">The sequence shown here is derived from an EMBL/GenBank/DDBJ whole genome shotgun (WGS) entry which is preliminary data.</text>
</comment>
<gene>
    <name evidence="4" type="ORF">ME5_00983</name>
</gene>
<dbReference type="eggNOG" id="COG4235">
    <property type="taxonomic scope" value="Bacteria"/>
</dbReference>
<dbReference type="PANTHER" id="PTHR47870">
    <property type="entry name" value="CYTOCHROME C-TYPE BIOGENESIS PROTEIN CCMH"/>
    <property type="match status" value="1"/>
</dbReference>
<accession>J1JZM4</accession>
<comment type="subcellular location">
    <subcellularLocation>
        <location evidence="1">Cell envelope</location>
    </subcellularLocation>
</comment>
<dbReference type="GO" id="GO:0017004">
    <property type="term" value="P:cytochrome complex assembly"/>
    <property type="evidence" value="ECO:0007669"/>
    <property type="project" value="UniProtKB-KW"/>
</dbReference>
<keyword evidence="2" id="KW-0201">Cytochrome c-type biogenesis</keyword>
<dbReference type="InterPro" id="IPR017560">
    <property type="entry name" value="Cyt_c_biogenesis_CcmI"/>
</dbReference>
<dbReference type="PATRIC" id="fig|1094558.3.peg.1074"/>
<evidence type="ECO:0000256" key="3">
    <source>
        <dbReference type="SAM" id="Phobius"/>
    </source>
</evidence>
<dbReference type="GO" id="GO:0030313">
    <property type="term" value="C:cell envelope"/>
    <property type="evidence" value="ECO:0007669"/>
    <property type="project" value="UniProtKB-SubCell"/>
</dbReference>
<name>J1JZM4_9HYPH</name>
<dbReference type="NCBIfam" id="TIGR03142">
    <property type="entry name" value="cytochro_ccmI"/>
    <property type="match status" value="1"/>
</dbReference>
<dbReference type="Pfam" id="PF14559">
    <property type="entry name" value="TPR_19"/>
    <property type="match status" value="1"/>
</dbReference>
<dbReference type="PANTHER" id="PTHR47870:SF1">
    <property type="entry name" value="CYTOCHROME C-TYPE BIOGENESIS PROTEIN CCMH"/>
    <property type="match status" value="1"/>
</dbReference>
<dbReference type="InterPro" id="IPR011990">
    <property type="entry name" value="TPR-like_helical_dom_sf"/>
</dbReference>
<organism evidence="4 5">
    <name type="scientific">Bartonella tamiae Th239</name>
    <dbReference type="NCBI Taxonomy" id="1094558"/>
    <lineage>
        <taxon>Bacteria</taxon>
        <taxon>Pseudomonadati</taxon>
        <taxon>Pseudomonadota</taxon>
        <taxon>Alphaproteobacteria</taxon>
        <taxon>Hyphomicrobiales</taxon>
        <taxon>Bartonellaceae</taxon>
        <taxon>Bartonella</taxon>
    </lineage>
</organism>
<dbReference type="AlphaFoldDB" id="J1JZM4"/>
<protein>
    <submittedName>
        <fullName evidence="4">Cytochrome c-type biogenesis protein CcmI</fullName>
    </submittedName>
</protein>
<evidence type="ECO:0000313" key="5">
    <source>
        <dbReference type="Proteomes" id="UP000008952"/>
    </source>
</evidence>
<dbReference type="Proteomes" id="UP000008952">
    <property type="component" value="Unassembled WGS sequence"/>
</dbReference>
<evidence type="ECO:0000256" key="2">
    <source>
        <dbReference type="ARBA" id="ARBA00022748"/>
    </source>
</evidence>
<proteinExistence type="predicted"/>
<dbReference type="InterPro" id="IPR051263">
    <property type="entry name" value="C-type_cytochrome_biogenesis"/>
</dbReference>
<evidence type="ECO:0000256" key="1">
    <source>
        <dbReference type="ARBA" id="ARBA00004196"/>
    </source>
</evidence>
<keyword evidence="5" id="KW-1185">Reference proteome</keyword>
<dbReference type="STRING" id="1094558.ME5_00983"/>